<protein>
    <submittedName>
        <fullName evidence="1">Uncharacterized protein</fullName>
    </submittedName>
</protein>
<sequence length="104" mass="12442">MRRAKRRPERSAKIAQTRQVKTYAETLGFGYNIPPEPEFVAIYFDQQGCGDQAESFYRHYQKERWKTITGAAIRNWKVLAAEWIFDHRQFLKRQARLSKYQSII</sequence>
<organism evidence="1 2">
    <name type="scientific">Pedobacter yulinensis</name>
    <dbReference type="NCBI Taxonomy" id="2126353"/>
    <lineage>
        <taxon>Bacteria</taxon>
        <taxon>Pseudomonadati</taxon>
        <taxon>Bacteroidota</taxon>
        <taxon>Sphingobacteriia</taxon>
        <taxon>Sphingobacteriales</taxon>
        <taxon>Sphingobacteriaceae</taxon>
        <taxon>Pedobacter</taxon>
    </lineage>
</organism>
<dbReference type="AlphaFoldDB" id="A0A2T3HKV3"/>
<gene>
    <name evidence="1" type="ORF">C7T94_10745</name>
</gene>
<evidence type="ECO:0000313" key="2">
    <source>
        <dbReference type="Proteomes" id="UP000240912"/>
    </source>
</evidence>
<keyword evidence="2" id="KW-1185">Reference proteome</keyword>
<comment type="caution">
    <text evidence="1">The sequence shown here is derived from an EMBL/GenBank/DDBJ whole genome shotgun (WGS) entry which is preliminary data.</text>
</comment>
<dbReference type="OrthoDB" id="1442826at2"/>
<dbReference type="Proteomes" id="UP000240912">
    <property type="component" value="Unassembled WGS sequence"/>
</dbReference>
<accession>A0A2T3HKV3</accession>
<name>A0A2T3HKV3_9SPHI</name>
<proteinExistence type="predicted"/>
<evidence type="ECO:0000313" key="1">
    <source>
        <dbReference type="EMBL" id="PST83085.1"/>
    </source>
</evidence>
<dbReference type="RefSeq" id="WP_107215345.1">
    <property type="nucleotide sequence ID" value="NZ_KZ686269.1"/>
</dbReference>
<reference evidence="1 2" key="1">
    <citation type="submission" date="2018-03" db="EMBL/GenBank/DDBJ databases">
        <authorList>
            <person name="Keele B.F."/>
        </authorList>
    </citation>
    <scope>NUCLEOTIDE SEQUENCE [LARGE SCALE GENOMIC DNA]</scope>
    <source>
        <strain evidence="1 2">YL28-9</strain>
    </source>
</reference>
<dbReference type="EMBL" id="PYLS01000005">
    <property type="protein sequence ID" value="PST83085.1"/>
    <property type="molecule type" value="Genomic_DNA"/>
</dbReference>